<evidence type="ECO:0000256" key="10">
    <source>
        <dbReference type="ARBA" id="ARBA00022840"/>
    </source>
</evidence>
<keyword evidence="9 17" id="KW-0418">Kinase</keyword>
<protein>
    <recommendedName>
        <fullName evidence="3">histidine kinase</fullName>
        <ecNumber evidence="3">2.7.13.3</ecNumber>
    </recommendedName>
</protein>
<evidence type="ECO:0000256" key="7">
    <source>
        <dbReference type="ARBA" id="ARBA00022692"/>
    </source>
</evidence>
<keyword evidence="12" id="KW-0902">Two-component regulatory system</keyword>
<dbReference type="InterPro" id="IPR003594">
    <property type="entry name" value="HATPase_dom"/>
</dbReference>
<comment type="catalytic activity">
    <reaction evidence="1">
        <text>ATP + protein L-histidine = ADP + protein N-phospho-L-histidine.</text>
        <dbReference type="EC" id="2.7.13.3"/>
    </reaction>
</comment>
<dbReference type="Gene3D" id="6.10.340.10">
    <property type="match status" value="1"/>
</dbReference>
<evidence type="ECO:0000256" key="13">
    <source>
        <dbReference type="ARBA" id="ARBA00023136"/>
    </source>
</evidence>
<dbReference type="CDD" id="cd00075">
    <property type="entry name" value="HATPase"/>
    <property type="match status" value="1"/>
</dbReference>
<dbReference type="InterPro" id="IPR036097">
    <property type="entry name" value="HisK_dim/P_sf"/>
</dbReference>
<keyword evidence="7 14" id="KW-0812">Transmembrane</keyword>
<evidence type="ECO:0000256" key="8">
    <source>
        <dbReference type="ARBA" id="ARBA00022741"/>
    </source>
</evidence>
<keyword evidence="5" id="KW-0597">Phosphoprotein</keyword>
<evidence type="ECO:0000313" key="17">
    <source>
        <dbReference type="EMBL" id="UWP58127.1"/>
    </source>
</evidence>
<dbReference type="InterPro" id="IPR036890">
    <property type="entry name" value="HATPase_C_sf"/>
</dbReference>
<gene>
    <name evidence="17" type="ORF">NQ502_12080</name>
</gene>
<proteinExistence type="predicted"/>
<comment type="subcellular location">
    <subcellularLocation>
        <location evidence="2">Cell membrane</location>
        <topology evidence="2">Multi-pass membrane protein</topology>
    </subcellularLocation>
</comment>
<keyword evidence="13 14" id="KW-0472">Membrane</keyword>
<dbReference type="EMBL" id="CP102290">
    <property type="protein sequence ID" value="UWP58127.1"/>
    <property type="molecule type" value="Genomic_DNA"/>
</dbReference>
<dbReference type="Gene3D" id="3.30.565.10">
    <property type="entry name" value="Histidine kinase-like ATPase, C-terminal domain"/>
    <property type="match status" value="1"/>
</dbReference>
<evidence type="ECO:0000256" key="2">
    <source>
        <dbReference type="ARBA" id="ARBA00004651"/>
    </source>
</evidence>
<reference evidence="17" key="1">
    <citation type="journal article" date="2022" name="Cell">
        <title>Design, construction, and in vivo augmentation of a complex gut microbiome.</title>
        <authorList>
            <person name="Cheng A.G."/>
            <person name="Ho P.Y."/>
            <person name="Aranda-Diaz A."/>
            <person name="Jain S."/>
            <person name="Yu F.B."/>
            <person name="Meng X."/>
            <person name="Wang M."/>
            <person name="Iakiviak M."/>
            <person name="Nagashima K."/>
            <person name="Zhao A."/>
            <person name="Murugkar P."/>
            <person name="Patil A."/>
            <person name="Atabakhsh K."/>
            <person name="Weakley A."/>
            <person name="Yan J."/>
            <person name="Brumbaugh A.R."/>
            <person name="Higginbottom S."/>
            <person name="Dimas A."/>
            <person name="Shiver A.L."/>
            <person name="Deutschbauer A."/>
            <person name="Neff N."/>
            <person name="Sonnenburg J.L."/>
            <person name="Huang K.C."/>
            <person name="Fischbach M.A."/>
        </authorList>
    </citation>
    <scope>NUCLEOTIDE SEQUENCE</scope>
    <source>
        <strain evidence="17">DSM 19829</strain>
    </source>
</reference>
<dbReference type="Pfam" id="PF00512">
    <property type="entry name" value="HisKA"/>
    <property type="match status" value="1"/>
</dbReference>
<keyword evidence="11 14" id="KW-1133">Transmembrane helix</keyword>
<evidence type="ECO:0000259" key="16">
    <source>
        <dbReference type="PROSITE" id="PS50885"/>
    </source>
</evidence>
<evidence type="ECO:0000256" key="9">
    <source>
        <dbReference type="ARBA" id="ARBA00022777"/>
    </source>
</evidence>
<evidence type="ECO:0000256" key="14">
    <source>
        <dbReference type="SAM" id="Phobius"/>
    </source>
</evidence>
<dbReference type="GO" id="GO:0016301">
    <property type="term" value="F:kinase activity"/>
    <property type="evidence" value="ECO:0007669"/>
    <property type="project" value="UniProtKB-KW"/>
</dbReference>
<dbReference type="SMART" id="SM00304">
    <property type="entry name" value="HAMP"/>
    <property type="match status" value="1"/>
</dbReference>
<dbReference type="SUPFAM" id="SSF47384">
    <property type="entry name" value="Homodimeric domain of signal transducing histidine kinase"/>
    <property type="match status" value="1"/>
</dbReference>
<dbReference type="RefSeq" id="WP_028529552.1">
    <property type="nucleotide sequence ID" value="NZ_CABLBR010000027.1"/>
</dbReference>
<dbReference type="Gene3D" id="1.10.287.130">
    <property type="match status" value="1"/>
</dbReference>
<keyword evidence="4" id="KW-1003">Cell membrane</keyword>
<evidence type="ECO:0000256" key="3">
    <source>
        <dbReference type="ARBA" id="ARBA00012438"/>
    </source>
</evidence>
<dbReference type="SUPFAM" id="SSF158472">
    <property type="entry name" value="HAMP domain-like"/>
    <property type="match status" value="1"/>
</dbReference>
<organism evidence="17 18">
    <name type="scientific">Ruminococcus gauvreauii</name>
    <dbReference type="NCBI Taxonomy" id="438033"/>
    <lineage>
        <taxon>Bacteria</taxon>
        <taxon>Bacillati</taxon>
        <taxon>Bacillota</taxon>
        <taxon>Clostridia</taxon>
        <taxon>Eubacteriales</taxon>
        <taxon>Oscillospiraceae</taxon>
        <taxon>Ruminococcus</taxon>
    </lineage>
</organism>
<dbReference type="PANTHER" id="PTHR45528:SF1">
    <property type="entry name" value="SENSOR HISTIDINE KINASE CPXA"/>
    <property type="match status" value="1"/>
</dbReference>
<dbReference type="Pfam" id="PF00672">
    <property type="entry name" value="HAMP"/>
    <property type="match status" value="1"/>
</dbReference>
<feature type="domain" description="HAMP" evidence="16">
    <location>
        <begin position="208"/>
        <end position="260"/>
    </location>
</feature>
<evidence type="ECO:0000256" key="5">
    <source>
        <dbReference type="ARBA" id="ARBA00022553"/>
    </source>
</evidence>
<keyword evidence="10" id="KW-0067">ATP-binding</keyword>
<evidence type="ECO:0000313" key="18">
    <source>
        <dbReference type="Proteomes" id="UP001060164"/>
    </source>
</evidence>
<dbReference type="InterPro" id="IPR005467">
    <property type="entry name" value="His_kinase_dom"/>
</dbReference>
<dbReference type="PRINTS" id="PR00344">
    <property type="entry name" value="BCTRLSENSOR"/>
</dbReference>
<dbReference type="SUPFAM" id="SSF55874">
    <property type="entry name" value="ATPase domain of HSP90 chaperone/DNA topoisomerase II/histidine kinase"/>
    <property type="match status" value="1"/>
</dbReference>
<evidence type="ECO:0000256" key="11">
    <source>
        <dbReference type="ARBA" id="ARBA00022989"/>
    </source>
</evidence>
<dbReference type="SMART" id="SM00387">
    <property type="entry name" value="HATPase_c"/>
    <property type="match status" value="1"/>
</dbReference>
<evidence type="ECO:0000259" key="15">
    <source>
        <dbReference type="PROSITE" id="PS50109"/>
    </source>
</evidence>
<dbReference type="InterPro" id="IPR050398">
    <property type="entry name" value="HssS/ArlS-like"/>
</dbReference>
<feature type="domain" description="Histidine kinase" evidence="15">
    <location>
        <begin position="275"/>
        <end position="482"/>
    </location>
</feature>
<evidence type="ECO:0000256" key="6">
    <source>
        <dbReference type="ARBA" id="ARBA00022679"/>
    </source>
</evidence>
<evidence type="ECO:0000256" key="4">
    <source>
        <dbReference type="ARBA" id="ARBA00022475"/>
    </source>
</evidence>
<sequence length="482" mass="52364">MKISRKVTMISVAITTAGIILCCAILLITTSRNHVSGAVDSGIAELKMLCSSFHAEMDVAVSDNSMSETAKNSLALYVFRKYTSVSVSGAHYILSNGEGVMYNDCPIDPRSSLPHLKESYEEGDDNRTVPDEALLWPSAVVSYDGRQYLAVGHYSRTLGDSLNYEHEIYLVRDITGVYRGIAGLAVWFALIAAAAILICGVTITVLVRRTMRPLGALGKNAAALADGQYDTRIRIRGKDEIAELGTSFNRMADAISLHIKTLEGTSEQQKLLLAALTHELKTPMTAVIGYSETLMKVSLTPGQTADAVAYINRECRRIERLSQKMMRLITLQDGEPPRIERQPVSKLYDAVRDTLTAAAQKEGIMLTLTGEENIFFDMDIDMMASVLINLFDNARKAGAGHISVEAGLTGILVQDDGRGIPAAEIGKVTQPFYTADQSYSRPAGGSGLGLALCELILKKHKARLHIESRQGAGTAVSIIFEK</sequence>
<dbReference type="PROSITE" id="PS50885">
    <property type="entry name" value="HAMP"/>
    <property type="match status" value="1"/>
</dbReference>
<dbReference type="InterPro" id="IPR003660">
    <property type="entry name" value="HAMP_dom"/>
</dbReference>
<evidence type="ECO:0000256" key="12">
    <source>
        <dbReference type="ARBA" id="ARBA00023012"/>
    </source>
</evidence>
<keyword evidence="6" id="KW-0808">Transferase</keyword>
<feature type="transmembrane region" description="Helical" evidence="14">
    <location>
        <begin position="7"/>
        <end position="28"/>
    </location>
</feature>
<feature type="transmembrane region" description="Helical" evidence="14">
    <location>
        <begin position="184"/>
        <end position="207"/>
    </location>
</feature>
<keyword evidence="18" id="KW-1185">Reference proteome</keyword>
<dbReference type="Pfam" id="PF02518">
    <property type="entry name" value="HATPase_c"/>
    <property type="match status" value="1"/>
</dbReference>
<dbReference type="PROSITE" id="PS50109">
    <property type="entry name" value="HIS_KIN"/>
    <property type="match status" value="1"/>
</dbReference>
<dbReference type="InterPro" id="IPR004358">
    <property type="entry name" value="Sig_transdc_His_kin-like_C"/>
</dbReference>
<dbReference type="Proteomes" id="UP001060164">
    <property type="component" value="Chromosome"/>
</dbReference>
<dbReference type="SMART" id="SM00388">
    <property type="entry name" value="HisKA"/>
    <property type="match status" value="1"/>
</dbReference>
<name>A0ABY5VC29_9FIRM</name>
<dbReference type="CDD" id="cd06225">
    <property type="entry name" value="HAMP"/>
    <property type="match status" value="1"/>
</dbReference>
<dbReference type="PANTHER" id="PTHR45528">
    <property type="entry name" value="SENSOR HISTIDINE KINASE CPXA"/>
    <property type="match status" value="1"/>
</dbReference>
<dbReference type="EC" id="2.7.13.3" evidence="3"/>
<evidence type="ECO:0000256" key="1">
    <source>
        <dbReference type="ARBA" id="ARBA00000085"/>
    </source>
</evidence>
<keyword evidence="8" id="KW-0547">Nucleotide-binding</keyword>
<accession>A0ABY5VC29</accession>
<dbReference type="InterPro" id="IPR003661">
    <property type="entry name" value="HisK_dim/P_dom"/>
</dbReference>
<dbReference type="CDD" id="cd00082">
    <property type="entry name" value="HisKA"/>
    <property type="match status" value="1"/>
</dbReference>